<sequence>MKQYGVTAEQAKEKLRVTIEETWMDIVEDYLDQKRPMELLEKSVDLARTIDFFYKYDDAYTLPLSLKDTLTSMYVDSV</sequence>
<reference evidence="1" key="1">
    <citation type="submission" date="2020-07" db="EMBL/GenBank/DDBJ databases">
        <title>Genome sequence and genetic diversity analysis of an under-domesticated orphan crop, white fonio (Digitaria exilis).</title>
        <authorList>
            <person name="Bennetzen J.L."/>
            <person name="Chen S."/>
            <person name="Ma X."/>
            <person name="Wang X."/>
            <person name="Yssel A.E.J."/>
            <person name="Chaluvadi S.R."/>
            <person name="Johnson M."/>
            <person name="Gangashetty P."/>
            <person name="Hamidou F."/>
            <person name="Sanogo M.D."/>
            <person name="Zwaenepoel A."/>
            <person name="Wallace J."/>
            <person name="Van De Peer Y."/>
            <person name="Van Deynze A."/>
        </authorList>
    </citation>
    <scope>NUCLEOTIDE SEQUENCE</scope>
    <source>
        <tissue evidence="1">Leaves</tissue>
    </source>
</reference>
<evidence type="ECO:0000313" key="2">
    <source>
        <dbReference type="Proteomes" id="UP000636709"/>
    </source>
</evidence>
<dbReference type="EMBL" id="JACEFO010002268">
    <property type="protein sequence ID" value="KAF8669895.1"/>
    <property type="molecule type" value="Genomic_DNA"/>
</dbReference>
<name>A0A835E710_9POAL</name>
<protein>
    <recommendedName>
        <fullName evidence="3">Sesquiterpene synthase</fullName>
    </recommendedName>
</protein>
<organism evidence="1 2">
    <name type="scientific">Digitaria exilis</name>
    <dbReference type="NCBI Taxonomy" id="1010633"/>
    <lineage>
        <taxon>Eukaryota</taxon>
        <taxon>Viridiplantae</taxon>
        <taxon>Streptophyta</taxon>
        <taxon>Embryophyta</taxon>
        <taxon>Tracheophyta</taxon>
        <taxon>Spermatophyta</taxon>
        <taxon>Magnoliopsida</taxon>
        <taxon>Liliopsida</taxon>
        <taxon>Poales</taxon>
        <taxon>Poaceae</taxon>
        <taxon>PACMAD clade</taxon>
        <taxon>Panicoideae</taxon>
        <taxon>Panicodae</taxon>
        <taxon>Paniceae</taxon>
        <taxon>Anthephorinae</taxon>
        <taxon>Digitaria</taxon>
    </lineage>
</organism>
<dbReference type="Proteomes" id="UP000636709">
    <property type="component" value="Unassembled WGS sequence"/>
</dbReference>
<keyword evidence="2" id="KW-1185">Reference proteome</keyword>
<proteinExistence type="predicted"/>
<dbReference type="SUPFAM" id="SSF48576">
    <property type="entry name" value="Terpenoid synthases"/>
    <property type="match status" value="1"/>
</dbReference>
<evidence type="ECO:0008006" key="3">
    <source>
        <dbReference type="Google" id="ProtNLM"/>
    </source>
</evidence>
<evidence type="ECO:0000313" key="1">
    <source>
        <dbReference type="EMBL" id="KAF8669895.1"/>
    </source>
</evidence>
<gene>
    <name evidence="1" type="ORF">HU200_051075</name>
</gene>
<dbReference type="AlphaFoldDB" id="A0A835E710"/>
<dbReference type="Gene3D" id="1.10.600.10">
    <property type="entry name" value="Farnesyl Diphosphate Synthase"/>
    <property type="match status" value="1"/>
</dbReference>
<dbReference type="OrthoDB" id="690917at2759"/>
<accession>A0A835E710</accession>
<comment type="caution">
    <text evidence="1">The sequence shown here is derived from an EMBL/GenBank/DDBJ whole genome shotgun (WGS) entry which is preliminary data.</text>
</comment>
<dbReference type="InterPro" id="IPR008949">
    <property type="entry name" value="Isoprenoid_synthase_dom_sf"/>
</dbReference>